<name>A0A3B0WRF3_9ZZZZ</name>
<sequence>MKKIFFNAVFSIGLFFPIHTVHGESASVEITGGIYFITSINHKDKILDLAGKKISYNASTAVYSSNGSKASINDLKLGQAITFDFSPNARFISWPTATSIRIKP</sequence>
<dbReference type="AlphaFoldDB" id="A0A3B0WRF3"/>
<organism evidence="1">
    <name type="scientific">hydrothermal vent metagenome</name>
    <dbReference type="NCBI Taxonomy" id="652676"/>
    <lineage>
        <taxon>unclassified sequences</taxon>
        <taxon>metagenomes</taxon>
        <taxon>ecological metagenomes</taxon>
    </lineage>
</organism>
<gene>
    <name evidence="1" type="ORF">MNBD_GAMMA08-1894</name>
</gene>
<evidence type="ECO:0000313" key="1">
    <source>
        <dbReference type="EMBL" id="VAW58575.1"/>
    </source>
</evidence>
<proteinExistence type="predicted"/>
<accession>A0A3B0WRF3</accession>
<dbReference type="EMBL" id="UOFH01000019">
    <property type="protein sequence ID" value="VAW58575.1"/>
    <property type="molecule type" value="Genomic_DNA"/>
</dbReference>
<reference evidence="1" key="1">
    <citation type="submission" date="2018-06" db="EMBL/GenBank/DDBJ databases">
        <authorList>
            <person name="Zhirakovskaya E."/>
        </authorList>
    </citation>
    <scope>NUCLEOTIDE SEQUENCE</scope>
</reference>
<protein>
    <submittedName>
        <fullName evidence="1">Uncharacterized protein</fullName>
    </submittedName>
</protein>